<keyword evidence="3" id="KW-0378">Hydrolase</keyword>
<reference evidence="3 4" key="1">
    <citation type="journal article" date="2019" name="Int. J. Syst. Evol. Microbiol.">
        <title>The Global Catalogue of Microorganisms (GCM) 10K type strain sequencing project: providing services to taxonomists for standard genome sequencing and annotation.</title>
        <authorList>
            <consortium name="The Broad Institute Genomics Platform"/>
            <consortium name="The Broad Institute Genome Sequencing Center for Infectious Disease"/>
            <person name="Wu L."/>
            <person name="Ma J."/>
        </authorList>
    </citation>
    <scope>NUCLEOTIDE SEQUENCE [LARGE SCALE GENOMIC DNA]</scope>
    <source>
        <strain evidence="3 4">JCM 3146</strain>
    </source>
</reference>
<dbReference type="PANTHER" id="PTHR46211:SF1">
    <property type="entry name" value="GLYCEROPHOSPHODIESTER PHOSPHODIESTERASE, CYTOPLASMIC"/>
    <property type="match status" value="1"/>
</dbReference>
<keyword evidence="4" id="KW-1185">Reference proteome</keyword>
<evidence type="ECO:0000259" key="2">
    <source>
        <dbReference type="PROSITE" id="PS51704"/>
    </source>
</evidence>
<dbReference type="SUPFAM" id="SSF51695">
    <property type="entry name" value="PLC-like phosphodiesterases"/>
    <property type="match status" value="1"/>
</dbReference>
<dbReference type="EMBL" id="BAAABM010000007">
    <property type="protein sequence ID" value="GAA0323045.1"/>
    <property type="molecule type" value="Genomic_DNA"/>
</dbReference>
<name>A0ABN0W1Z9_9ACTN</name>
<feature type="domain" description="GP-PDE" evidence="2">
    <location>
        <begin position="28"/>
        <end position="272"/>
    </location>
</feature>
<organism evidence="3 4">
    <name type="scientific">Actinoallomurus spadix</name>
    <dbReference type="NCBI Taxonomy" id="79912"/>
    <lineage>
        <taxon>Bacteria</taxon>
        <taxon>Bacillati</taxon>
        <taxon>Actinomycetota</taxon>
        <taxon>Actinomycetes</taxon>
        <taxon>Streptosporangiales</taxon>
        <taxon>Thermomonosporaceae</taxon>
        <taxon>Actinoallomurus</taxon>
    </lineage>
</organism>
<evidence type="ECO:0000313" key="4">
    <source>
        <dbReference type="Proteomes" id="UP001501822"/>
    </source>
</evidence>
<dbReference type="PANTHER" id="PTHR46211">
    <property type="entry name" value="GLYCEROPHOSPHORYL DIESTER PHOSPHODIESTERASE"/>
    <property type="match status" value="1"/>
</dbReference>
<evidence type="ECO:0000256" key="1">
    <source>
        <dbReference type="SAM" id="SignalP"/>
    </source>
</evidence>
<dbReference type="Pfam" id="PF03009">
    <property type="entry name" value="GDPD"/>
    <property type="match status" value="1"/>
</dbReference>
<feature type="chain" id="PRO_5046686643" evidence="1">
    <location>
        <begin position="25"/>
        <end position="274"/>
    </location>
</feature>
<accession>A0ABN0W1Z9</accession>
<sequence>MLVRLAAITLVSAVPLALAGTASAASTVADVGHRGASAYAPENTLAAFRQAKTRHADYFELDVQQTKDHKLIVMHDETLKRTTNVEKVYPHGSPWRIRDYTLKQIKRLDAGSWFSSKYKGERVPTLDETLSAMQGQGLKLLLELKNPSLYPGMNGRVATALRAHPYWLRPGRLIVQSFEWSYLKSFHPLLPSVPLGVLGKPTTAQLPAVAKYARYVNPKYTKVGKSYVGSVKKRHLKVFVYVVDDRATMRRMIGYGVDGIITNRPDTLRSVLKG</sequence>
<dbReference type="GO" id="GO:0016787">
    <property type="term" value="F:hydrolase activity"/>
    <property type="evidence" value="ECO:0007669"/>
    <property type="project" value="UniProtKB-KW"/>
</dbReference>
<gene>
    <name evidence="3" type="ORF">GCM10010151_11090</name>
</gene>
<dbReference type="Proteomes" id="UP001501822">
    <property type="component" value="Unassembled WGS sequence"/>
</dbReference>
<protein>
    <submittedName>
        <fullName evidence="3">Hydrolase</fullName>
    </submittedName>
</protein>
<evidence type="ECO:0000313" key="3">
    <source>
        <dbReference type="EMBL" id="GAA0323045.1"/>
    </source>
</evidence>
<dbReference type="Gene3D" id="3.20.20.190">
    <property type="entry name" value="Phosphatidylinositol (PI) phosphodiesterase"/>
    <property type="match status" value="1"/>
</dbReference>
<dbReference type="InterPro" id="IPR030395">
    <property type="entry name" value="GP_PDE_dom"/>
</dbReference>
<feature type="signal peptide" evidence="1">
    <location>
        <begin position="1"/>
        <end position="24"/>
    </location>
</feature>
<comment type="caution">
    <text evidence="3">The sequence shown here is derived from an EMBL/GenBank/DDBJ whole genome shotgun (WGS) entry which is preliminary data.</text>
</comment>
<keyword evidence="1" id="KW-0732">Signal</keyword>
<dbReference type="InterPro" id="IPR017946">
    <property type="entry name" value="PLC-like_Pdiesterase_TIM-brl"/>
</dbReference>
<dbReference type="RefSeq" id="WP_252799707.1">
    <property type="nucleotide sequence ID" value="NZ_BAAABM010000007.1"/>
</dbReference>
<dbReference type="PROSITE" id="PS51704">
    <property type="entry name" value="GP_PDE"/>
    <property type="match status" value="1"/>
</dbReference>
<proteinExistence type="predicted"/>